<dbReference type="PANTHER" id="PTHR47506:SF6">
    <property type="entry name" value="HTH-TYPE TRANSCRIPTIONAL REPRESSOR NEMR"/>
    <property type="match status" value="1"/>
</dbReference>
<evidence type="ECO:0000259" key="5">
    <source>
        <dbReference type="PROSITE" id="PS50977"/>
    </source>
</evidence>
<dbReference type="Proteomes" id="UP000295341">
    <property type="component" value="Unassembled WGS sequence"/>
</dbReference>
<organism evidence="6 7">
    <name type="scientific">Panacagrimonas perspica</name>
    <dbReference type="NCBI Taxonomy" id="381431"/>
    <lineage>
        <taxon>Bacteria</taxon>
        <taxon>Pseudomonadati</taxon>
        <taxon>Pseudomonadota</taxon>
        <taxon>Gammaproteobacteria</taxon>
        <taxon>Nevskiales</taxon>
        <taxon>Nevskiaceae</taxon>
        <taxon>Panacagrimonas</taxon>
    </lineage>
</organism>
<feature type="domain" description="HTH tetR-type" evidence="5">
    <location>
        <begin position="22"/>
        <end position="82"/>
    </location>
</feature>
<evidence type="ECO:0000256" key="1">
    <source>
        <dbReference type="ARBA" id="ARBA00023015"/>
    </source>
</evidence>
<dbReference type="SUPFAM" id="SSF48498">
    <property type="entry name" value="Tetracyclin repressor-like, C-terminal domain"/>
    <property type="match status" value="1"/>
</dbReference>
<evidence type="ECO:0000313" key="6">
    <source>
        <dbReference type="EMBL" id="TDU31815.1"/>
    </source>
</evidence>
<dbReference type="InterPro" id="IPR009057">
    <property type="entry name" value="Homeodomain-like_sf"/>
</dbReference>
<dbReference type="Gene3D" id="1.10.357.10">
    <property type="entry name" value="Tetracycline Repressor, domain 2"/>
    <property type="match status" value="1"/>
</dbReference>
<keyword evidence="1" id="KW-0805">Transcription regulation</keyword>
<dbReference type="PANTHER" id="PTHR47506">
    <property type="entry name" value="TRANSCRIPTIONAL REGULATORY PROTEIN"/>
    <property type="match status" value="1"/>
</dbReference>
<feature type="DNA-binding region" description="H-T-H motif" evidence="4">
    <location>
        <begin position="45"/>
        <end position="64"/>
    </location>
</feature>
<name>A0A4S3K4H6_9GAMM</name>
<evidence type="ECO:0000256" key="3">
    <source>
        <dbReference type="ARBA" id="ARBA00023163"/>
    </source>
</evidence>
<dbReference type="PROSITE" id="PS50977">
    <property type="entry name" value="HTH_TETR_2"/>
    <property type="match status" value="1"/>
</dbReference>
<keyword evidence="7" id="KW-1185">Reference proteome</keyword>
<protein>
    <submittedName>
        <fullName evidence="6">TetR family transcriptional regulator</fullName>
    </submittedName>
</protein>
<dbReference type="AlphaFoldDB" id="A0A4S3K4H6"/>
<keyword evidence="2 4" id="KW-0238">DNA-binding</keyword>
<dbReference type="OrthoDB" id="116240at2"/>
<evidence type="ECO:0000256" key="4">
    <source>
        <dbReference type="PROSITE-ProRule" id="PRU00335"/>
    </source>
</evidence>
<comment type="caution">
    <text evidence="6">The sequence shown here is derived from an EMBL/GenBank/DDBJ whole genome shotgun (WGS) entry which is preliminary data.</text>
</comment>
<dbReference type="Pfam" id="PF00440">
    <property type="entry name" value="TetR_N"/>
    <property type="match status" value="1"/>
</dbReference>
<dbReference type="InterPro" id="IPR036271">
    <property type="entry name" value="Tet_transcr_reg_TetR-rel_C_sf"/>
</dbReference>
<keyword evidence="3" id="KW-0804">Transcription</keyword>
<dbReference type="GO" id="GO:0003677">
    <property type="term" value="F:DNA binding"/>
    <property type="evidence" value="ECO:0007669"/>
    <property type="project" value="UniProtKB-UniRule"/>
</dbReference>
<gene>
    <name evidence="6" type="ORF">DFR24_1197</name>
</gene>
<accession>A0A4S3K4H6</accession>
<dbReference type="EMBL" id="SOBT01000008">
    <property type="protein sequence ID" value="TDU31815.1"/>
    <property type="molecule type" value="Genomic_DNA"/>
</dbReference>
<reference evidence="6 7" key="1">
    <citation type="submission" date="2019-03" db="EMBL/GenBank/DDBJ databases">
        <title>Genomic Encyclopedia of Type Strains, Phase IV (KMG-IV): sequencing the most valuable type-strain genomes for metagenomic binning, comparative biology and taxonomic classification.</title>
        <authorList>
            <person name="Goeker M."/>
        </authorList>
    </citation>
    <scope>NUCLEOTIDE SEQUENCE [LARGE SCALE GENOMIC DNA]</scope>
    <source>
        <strain evidence="6 7">DSM 26377</strain>
    </source>
</reference>
<dbReference type="SUPFAM" id="SSF46689">
    <property type="entry name" value="Homeodomain-like"/>
    <property type="match status" value="1"/>
</dbReference>
<proteinExistence type="predicted"/>
<evidence type="ECO:0000313" key="7">
    <source>
        <dbReference type="Proteomes" id="UP000295341"/>
    </source>
</evidence>
<evidence type="ECO:0000256" key="2">
    <source>
        <dbReference type="ARBA" id="ARBA00023125"/>
    </source>
</evidence>
<dbReference type="PRINTS" id="PR00455">
    <property type="entry name" value="HTHTETR"/>
</dbReference>
<dbReference type="InterPro" id="IPR001647">
    <property type="entry name" value="HTH_TetR"/>
</dbReference>
<sequence length="207" mass="23235">MNPGKSRQAEAAERVIPGSPKPRVRDRIFQTARELFYRQGIRAVGVDTIANEAGTNKMSFYRSFTSKDELVAEYLRDQEKQGWEWWDEVIAVHAGNPRAQVEALFDAHVSRTCECDSRGCALANAAVEIPEEGHPAREVVEQYKAEMRRRFRSLAHQMGVREPDELGDSLMLLWEGSYLTRLTFSATNGPAQGAANAARMLIRAHSA</sequence>